<dbReference type="OMA" id="HASIHNG"/>
<protein>
    <submittedName>
        <fullName evidence="2">Uncharacterized protein</fullName>
    </submittedName>
</protein>
<dbReference type="Proteomes" id="UP000019132">
    <property type="component" value="Unassembled WGS sequence"/>
</dbReference>
<evidence type="ECO:0000256" key="1">
    <source>
        <dbReference type="SAM" id="SignalP"/>
    </source>
</evidence>
<dbReference type="STRING" id="431595.K3W992"/>
<dbReference type="HOGENOM" id="CLU_046500_3_0_1"/>
<dbReference type="InParanoid" id="K3W992"/>
<keyword evidence="3" id="KW-1185">Reference proteome</keyword>
<accession>K3W992</accession>
<name>K3W992_GLOUD</name>
<dbReference type="VEuPathDB" id="FungiDB:PYU1_G001533"/>
<reference evidence="2" key="3">
    <citation type="submission" date="2015-02" db="UniProtKB">
        <authorList>
            <consortium name="EnsemblProtists"/>
        </authorList>
    </citation>
    <scope>IDENTIFICATION</scope>
    <source>
        <strain evidence="2">DAOM BR144</strain>
    </source>
</reference>
<evidence type="ECO:0000313" key="2">
    <source>
        <dbReference type="EnsemblProtists" id="PYU1_T001533"/>
    </source>
</evidence>
<sequence>MNLHVISSAVAFLAACQVAQVAAHGYLVKPVAEFLSGTSDITQYSATFLGTSVYPSGSFSAAPADNVASFITNFADGQYSDIKTMILEHQTVVSGATASCGFSSPNTKQTLSSSVWWGKNTDLTGEGFVESHEGPCEAWCDDEMVMQNTNCATAYNKAGQAAEVPIDNSKCSGASQFTFYWIAMHTNEWQRRDDVQQQHYDDNNGASVNDRDANCNRGHTNRYHGHASIHNGGTSVHDGHANGDHKDFHHHFHLEADRIVESNTNE</sequence>
<reference evidence="3" key="1">
    <citation type="journal article" date="2010" name="Genome Biol.">
        <title>Genome sequence of the necrotrophic plant pathogen Pythium ultimum reveals original pathogenicity mechanisms and effector repertoire.</title>
        <authorList>
            <person name="Levesque C.A."/>
            <person name="Brouwer H."/>
            <person name="Cano L."/>
            <person name="Hamilton J.P."/>
            <person name="Holt C."/>
            <person name="Huitema E."/>
            <person name="Raffaele S."/>
            <person name="Robideau G.P."/>
            <person name="Thines M."/>
            <person name="Win J."/>
            <person name="Zerillo M.M."/>
            <person name="Beakes G.W."/>
            <person name="Boore J.L."/>
            <person name="Busam D."/>
            <person name="Dumas B."/>
            <person name="Ferriera S."/>
            <person name="Fuerstenberg S.I."/>
            <person name="Gachon C.M."/>
            <person name="Gaulin E."/>
            <person name="Govers F."/>
            <person name="Grenville-Briggs L."/>
            <person name="Horner N."/>
            <person name="Hostetler J."/>
            <person name="Jiang R.H."/>
            <person name="Johnson J."/>
            <person name="Krajaejun T."/>
            <person name="Lin H."/>
            <person name="Meijer H.J."/>
            <person name="Moore B."/>
            <person name="Morris P."/>
            <person name="Phuntmart V."/>
            <person name="Puiu D."/>
            <person name="Shetty J."/>
            <person name="Stajich J.E."/>
            <person name="Tripathy S."/>
            <person name="Wawra S."/>
            <person name="van West P."/>
            <person name="Whitty B.R."/>
            <person name="Coutinho P.M."/>
            <person name="Henrissat B."/>
            <person name="Martin F."/>
            <person name="Thomas P.D."/>
            <person name="Tyler B.M."/>
            <person name="De Vries R.P."/>
            <person name="Kamoun S."/>
            <person name="Yandell M."/>
            <person name="Tisserat N."/>
            <person name="Buell C.R."/>
        </authorList>
    </citation>
    <scope>NUCLEOTIDE SEQUENCE</scope>
    <source>
        <strain evidence="3">DAOM:BR144</strain>
    </source>
</reference>
<reference evidence="3" key="2">
    <citation type="submission" date="2010-04" db="EMBL/GenBank/DDBJ databases">
        <authorList>
            <person name="Buell R."/>
            <person name="Hamilton J."/>
            <person name="Hostetler J."/>
        </authorList>
    </citation>
    <scope>NUCLEOTIDE SEQUENCE [LARGE SCALE GENOMIC DNA]</scope>
    <source>
        <strain evidence="3">DAOM:BR144</strain>
    </source>
</reference>
<dbReference type="EnsemblProtists" id="PYU1_T001533">
    <property type="protein sequence ID" value="PYU1_T001533"/>
    <property type="gene ID" value="PYU1_G001533"/>
</dbReference>
<dbReference type="AlphaFoldDB" id="K3W992"/>
<organism evidence="2 3">
    <name type="scientific">Globisporangium ultimum (strain ATCC 200006 / CBS 805.95 / DAOM BR144)</name>
    <name type="common">Pythium ultimum</name>
    <dbReference type="NCBI Taxonomy" id="431595"/>
    <lineage>
        <taxon>Eukaryota</taxon>
        <taxon>Sar</taxon>
        <taxon>Stramenopiles</taxon>
        <taxon>Oomycota</taxon>
        <taxon>Peronosporomycetes</taxon>
        <taxon>Pythiales</taxon>
        <taxon>Pythiaceae</taxon>
        <taxon>Globisporangium</taxon>
    </lineage>
</organism>
<dbReference type="eggNOG" id="ENOG502SM1N">
    <property type="taxonomic scope" value="Eukaryota"/>
</dbReference>
<feature type="chain" id="PRO_5003871708" evidence="1">
    <location>
        <begin position="24"/>
        <end position="266"/>
    </location>
</feature>
<keyword evidence="1" id="KW-0732">Signal</keyword>
<dbReference type="EMBL" id="GL376626">
    <property type="status" value="NOT_ANNOTATED_CDS"/>
    <property type="molecule type" value="Genomic_DNA"/>
</dbReference>
<proteinExistence type="predicted"/>
<feature type="signal peptide" evidence="1">
    <location>
        <begin position="1"/>
        <end position="23"/>
    </location>
</feature>
<evidence type="ECO:0000313" key="3">
    <source>
        <dbReference type="Proteomes" id="UP000019132"/>
    </source>
</evidence>